<dbReference type="SUPFAM" id="SSF103473">
    <property type="entry name" value="MFS general substrate transporter"/>
    <property type="match status" value="1"/>
</dbReference>
<reference evidence="9 10" key="1">
    <citation type="submission" date="2019-08" db="EMBL/GenBank/DDBJ databases">
        <title>The genome of the soybean aphid Biotype 1, its phylome, world population structure and adaptation to the North American continent.</title>
        <authorList>
            <person name="Giordano R."/>
            <person name="Donthu R.K."/>
            <person name="Hernandez A.G."/>
            <person name="Wright C.L."/>
            <person name="Zimin A.V."/>
        </authorList>
    </citation>
    <scope>NUCLEOTIDE SEQUENCE [LARGE SCALE GENOMIC DNA]</scope>
    <source>
        <tissue evidence="9">Whole aphids</tissue>
    </source>
</reference>
<dbReference type="InterPro" id="IPR036259">
    <property type="entry name" value="MFS_trans_sf"/>
</dbReference>
<keyword evidence="3 6" id="KW-0812">Transmembrane</keyword>
<evidence type="ECO:0000313" key="9">
    <source>
        <dbReference type="EMBL" id="KAE9542689.1"/>
    </source>
</evidence>
<dbReference type="InterPro" id="IPR011701">
    <property type="entry name" value="MFS"/>
</dbReference>
<dbReference type="Proteomes" id="UP000475862">
    <property type="component" value="Unassembled WGS sequence"/>
</dbReference>
<name>A0A6G0U235_APHGL</name>
<evidence type="ECO:0000256" key="1">
    <source>
        <dbReference type="ARBA" id="ARBA00004141"/>
    </source>
</evidence>
<feature type="transmembrane region" description="Helical" evidence="6">
    <location>
        <begin position="103"/>
        <end position="120"/>
    </location>
</feature>
<dbReference type="OrthoDB" id="3936150at2759"/>
<dbReference type="PROSITE" id="PS50850">
    <property type="entry name" value="MFS"/>
    <property type="match status" value="1"/>
</dbReference>
<feature type="signal peptide" evidence="7">
    <location>
        <begin position="1"/>
        <end position="15"/>
    </location>
</feature>
<dbReference type="Gene3D" id="1.20.1250.20">
    <property type="entry name" value="MFS general substrate transporter like domains"/>
    <property type="match status" value="1"/>
</dbReference>
<accession>A0A6G0U235</accession>
<proteinExistence type="predicted"/>
<gene>
    <name evidence="9" type="ORF">AGLY_002600</name>
</gene>
<evidence type="ECO:0000256" key="2">
    <source>
        <dbReference type="ARBA" id="ARBA00022448"/>
    </source>
</evidence>
<keyword evidence="5 6" id="KW-0472">Membrane</keyword>
<dbReference type="Pfam" id="PF07690">
    <property type="entry name" value="MFS_1"/>
    <property type="match status" value="1"/>
</dbReference>
<dbReference type="PANTHER" id="PTHR23511:SF38">
    <property type="entry name" value="SYNAPTIC VESICLE 2-RELATED PROTEIN-LIKE PROTEIN"/>
    <property type="match status" value="1"/>
</dbReference>
<evidence type="ECO:0000256" key="4">
    <source>
        <dbReference type="ARBA" id="ARBA00022989"/>
    </source>
</evidence>
<keyword evidence="4 6" id="KW-1133">Transmembrane helix</keyword>
<evidence type="ECO:0000256" key="6">
    <source>
        <dbReference type="SAM" id="Phobius"/>
    </source>
</evidence>
<keyword evidence="2" id="KW-0813">Transport</keyword>
<comment type="subcellular location">
    <subcellularLocation>
        <location evidence="1">Membrane</location>
        <topology evidence="1">Multi-pass membrane protein</topology>
    </subcellularLocation>
</comment>
<feature type="transmembrane region" description="Helical" evidence="6">
    <location>
        <begin position="160"/>
        <end position="178"/>
    </location>
</feature>
<keyword evidence="10" id="KW-1185">Reference proteome</keyword>
<feature type="chain" id="PRO_5026286230" description="Major facilitator superfamily (MFS) profile domain-containing protein" evidence="7">
    <location>
        <begin position="16"/>
        <end position="218"/>
    </location>
</feature>
<evidence type="ECO:0000259" key="8">
    <source>
        <dbReference type="PROSITE" id="PS50850"/>
    </source>
</evidence>
<dbReference type="GO" id="GO:0022857">
    <property type="term" value="F:transmembrane transporter activity"/>
    <property type="evidence" value="ECO:0007669"/>
    <property type="project" value="InterPro"/>
</dbReference>
<dbReference type="InterPro" id="IPR020846">
    <property type="entry name" value="MFS_dom"/>
</dbReference>
<keyword evidence="7" id="KW-0732">Signal</keyword>
<organism evidence="9 10">
    <name type="scientific">Aphis glycines</name>
    <name type="common">Soybean aphid</name>
    <dbReference type="NCBI Taxonomy" id="307491"/>
    <lineage>
        <taxon>Eukaryota</taxon>
        <taxon>Metazoa</taxon>
        <taxon>Ecdysozoa</taxon>
        <taxon>Arthropoda</taxon>
        <taxon>Hexapoda</taxon>
        <taxon>Insecta</taxon>
        <taxon>Pterygota</taxon>
        <taxon>Neoptera</taxon>
        <taxon>Paraneoptera</taxon>
        <taxon>Hemiptera</taxon>
        <taxon>Sternorrhyncha</taxon>
        <taxon>Aphidomorpha</taxon>
        <taxon>Aphidoidea</taxon>
        <taxon>Aphididae</taxon>
        <taxon>Aphidini</taxon>
        <taxon>Aphis</taxon>
        <taxon>Aphis</taxon>
    </lineage>
</organism>
<protein>
    <recommendedName>
        <fullName evidence="8">Major facilitator superfamily (MFS) profile domain-containing protein</fullName>
    </recommendedName>
</protein>
<feature type="transmembrane region" description="Helical" evidence="6">
    <location>
        <begin position="64"/>
        <end position="88"/>
    </location>
</feature>
<feature type="transmembrane region" description="Helical" evidence="6">
    <location>
        <begin position="132"/>
        <end position="154"/>
    </location>
</feature>
<evidence type="ECO:0000256" key="7">
    <source>
        <dbReference type="SAM" id="SignalP"/>
    </source>
</evidence>
<dbReference type="AlphaFoldDB" id="A0A6G0U235"/>
<dbReference type="PANTHER" id="PTHR23511">
    <property type="entry name" value="SYNAPTIC VESICLE GLYCOPROTEIN 2"/>
    <property type="match status" value="1"/>
</dbReference>
<feature type="transmembrane region" description="Helical" evidence="6">
    <location>
        <begin position="190"/>
        <end position="212"/>
    </location>
</feature>
<dbReference type="EMBL" id="VYZN01000009">
    <property type="protein sequence ID" value="KAE9542689.1"/>
    <property type="molecule type" value="Genomic_DNA"/>
</dbReference>
<evidence type="ECO:0000256" key="5">
    <source>
        <dbReference type="ARBA" id="ARBA00023136"/>
    </source>
</evidence>
<sequence>MLLLIEKFLIRFCFYFQLHFSVLVHLCRNSYYRLTKHQGRLDFLDNGSIFEHAITCAEFGRFHYFLLTLCGLIYMNCAISVSVVSFVLPSAQCDFNLSSSDKGLLNAVPLLGMLLGAYFWGCLADMHGRKKALIAALLVDGLFSLISSFLTYFWPFLFCRFFSGFGLSGYLGICFSYLGEFQPKIYREKVLSWLEMFWTVGIILLPCMYNIILTTSNI</sequence>
<evidence type="ECO:0000256" key="3">
    <source>
        <dbReference type="ARBA" id="ARBA00022692"/>
    </source>
</evidence>
<comment type="caution">
    <text evidence="9">The sequence shown here is derived from an EMBL/GenBank/DDBJ whole genome shotgun (WGS) entry which is preliminary data.</text>
</comment>
<feature type="domain" description="Major facilitator superfamily (MFS) profile" evidence="8">
    <location>
        <begin position="66"/>
        <end position="218"/>
    </location>
</feature>
<evidence type="ECO:0000313" key="10">
    <source>
        <dbReference type="Proteomes" id="UP000475862"/>
    </source>
</evidence>
<dbReference type="GO" id="GO:0016020">
    <property type="term" value="C:membrane"/>
    <property type="evidence" value="ECO:0007669"/>
    <property type="project" value="UniProtKB-SubCell"/>
</dbReference>